<accession>A0A5J4XBK0</accession>
<dbReference type="EMBL" id="SNRW01000012">
    <property type="protein sequence ID" value="KAA6404302.1"/>
    <property type="molecule type" value="Genomic_DNA"/>
</dbReference>
<dbReference type="Gene3D" id="1.10.510.10">
    <property type="entry name" value="Transferase(Phosphotransferase) domain 1"/>
    <property type="match status" value="1"/>
</dbReference>
<feature type="domain" description="Protein kinase" evidence="2">
    <location>
        <begin position="1"/>
        <end position="164"/>
    </location>
</feature>
<dbReference type="InterPro" id="IPR011009">
    <property type="entry name" value="Kinase-like_dom_sf"/>
</dbReference>
<comment type="caution">
    <text evidence="3">The sequence shown here is derived from an EMBL/GenBank/DDBJ whole genome shotgun (WGS) entry which is preliminary data.</text>
</comment>
<evidence type="ECO:0000256" key="1">
    <source>
        <dbReference type="SAM" id="MobiDB-lite"/>
    </source>
</evidence>
<gene>
    <name evidence="3" type="ORF">EZS28_000164</name>
</gene>
<dbReference type="AlphaFoldDB" id="A0A5J4XBK0"/>
<dbReference type="PROSITE" id="PS50011">
    <property type="entry name" value="PROTEIN_KINASE_DOM"/>
    <property type="match status" value="1"/>
</dbReference>
<evidence type="ECO:0000313" key="4">
    <source>
        <dbReference type="Proteomes" id="UP000324800"/>
    </source>
</evidence>
<dbReference type="GO" id="GO:0004672">
    <property type="term" value="F:protein kinase activity"/>
    <property type="evidence" value="ECO:0007669"/>
    <property type="project" value="InterPro"/>
</dbReference>
<dbReference type="Proteomes" id="UP000324800">
    <property type="component" value="Unassembled WGS sequence"/>
</dbReference>
<feature type="compositionally biased region" description="Acidic residues" evidence="1">
    <location>
        <begin position="39"/>
        <end position="52"/>
    </location>
</feature>
<evidence type="ECO:0000313" key="3">
    <source>
        <dbReference type="EMBL" id="KAA6404302.1"/>
    </source>
</evidence>
<organism evidence="3 4">
    <name type="scientific">Streblomastix strix</name>
    <dbReference type="NCBI Taxonomy" id="222440"/>
    <lineage>
        <taxon>Eukaryota</taxon>
        <taxon>Metamonada</taxon>
        <taxon>Preaxostyla</taxon>
        <taxon>Oxymonadida</taxon>
        <taxon>Streblomastigidae</taxon>
        <taxon>Streblomastix</taxon>
    </lineage>
</organism>
<feature type="compositionally biased region" description="Polar residues" evidence="1">
    <location>
        <begin position="16"/>
        <end position="30"/>
    </location>
</feature>
<dbReference type="GO" id="GO:0005524">
    <property type="term" value="F:ATP binding"/>
    <property type="evidence" value="ECO:0007669"/>
    <property type="project" value="InterPro"/>
</dbReference>
<dbReference type="SUPFAM" id="SSF56112">
    <property type="entry name" value="Protein kinase-like (PK-like)"/>
    <property type="match status" value="1"/>
</dbReference>
<name>A0A5J4XBK0_9EUKA</name>
<proteinExistence type="predicted"/>
<dbReference type="InterPro" id="IPR000719">
    <property type="entry name" value="Prot_kinase_dom"/>
</dbReference>
<sequence length="286" mass="33223">MLSGEYPFQDDDEYSELQNDQSNNQSSETEMMSVKNETDNDDIDDDTDDETDPSQIKRVKKKNDNKNNVGIERKKRRRIAVRKKQRLNLKKQKKNLAERIRDFDFDRDGAPILRNIWKINSQSNNTKFKEDSLSEDAFDLVKKLLSTNPSQRPSAEDALQHRWFDPIKLIMNEIEEKHQQKQIINHLSNTSKKSQNKTQQQFIITLQEKKLMRKGSRVAMEIPDISPTSSSQSTTFSFQNILNENNQAEEDGAIAVDDILIAYPILIPSLGQNSDSDWLRSRLHLQ</sequence>
<evidence type="ECO:0000259" key="2">
    <source>
        <dbReference type="PROSITE" id="PS50011"/>
    </source>
</evidence>
<feature type="region of interest" description="Disordered" evidence="1">
    <location>
        <begin position="1"/>
        <end position="72"/>
    </location>
</feature>
<reference evidence="3 4" key="1">
    <citation type="submission" date="2019-03" db="EMBL/GenBank/DDBJ databases">
        <title>Single cell metagenomics reveals metabolic interactions within the superorganism composed of flagellate Streblomastix strix and complex community of Bacteroidetes bacteria on its surface.</title>
        <authorList>
            <person name="Treitli S.C."/>
            <person name="Kolisko M."/>
            <person name="Husnik F."/>
            <person name="Keeling P."/>
            <person name="Hampl V."/>
        </authorList>
    </citation>
    <scope>NUCLEOTIDE SEQUENCE [LARGE SCALE GENOMIC DNA]</scope>
    <source>
        <strain evidence="3">ST1C</strain>
    </source>
</reference>
<protein>
    <recommendedName>
        <fullName evidence="2">Protein kinase domain-containing protein</fullName>
    </recommendedName>
</protein>